<proteinExistence type="predicted"/>
<protein>
    <submittedName>
        <fullName evidence="1">Uncharacterized protein</fullName>
    </submittedName>
</protein>
<evidence type="ECO:0000313" key="2">
    <source>
        <dbReference type="Proteomes" id="UP000030645"/>
    </source>
</evidence>
<sequence>MKAIFSTTMSQAIQLSRVKATEPSHCTVSAEIRACFSRHRAPRASTARGTSGSASHARAFSSAFQGFPRMGPTSAHARPAAHSARDTCPMRVPAVLHSDSALAHSTTPSATRGAFSPHYQSSVDTCPSCAESKFLPQNSEQITRFLPKSNI</sequence>
<dbReference type="AlphaFoldDB" id="W9RDF6"/>
<dbReference type="Proteomes" id="UP000030645">
    <property type="component" value="Unassembled WGS sequence"/>
</dbReference>
<evidence type="ECO:0000313" key="1">
    <source>
        <dbReference type="EMBL" id="EXB51702.1"/>
    </source>
</evidence>
<name>W9RDF6_9ROSA</name>
<dbReference type="EMBL" id="KE344051">
    <property type="protein sequence ID" value="EXB51702.1"/>
    <property type="molecule type" value="Genomic_DNA"/>
</dbReference>
<organism evidence="1 2">
    <name type="scientific">Morus notabilis</name>
    <dbReference type="NCBI Taxonomy" id="981085"/>
    <lineage>
        <taxon>Eukaryota</taxon>
        <taxon>Viridiplantae</taxon>
        <taxon>Streptophyta</taxon>
        <taxon>Embryophyta</taxon>
        <taxon>Tracheophyta</taxon>
        <taxon>Spermatophyta</taxon>
        <taxon>Magnoliopsida</taxon>
        <taxon>eudicotyledons</taxon>
        <taxon>Gunneridae</taxon>
        <taxon>Pentapetalae</taxon>
        <taxon>rosids</taxon>
        <taxon>fabids</taxon>
        <taxon>Rosales</taxon>
        <taxon>Moraceae</taxon>
        <taxon>Moreae</taxon>
        <taxon>Morus</taxon>
    </lineage>
</organism>
<keyword evidence="2" id="KW-1185">Reference proteome</keyword>
<reference evidence="2" key="1">
    <citation type="submission" date="2013-01" db="EMBL/GenBank/DDBJ databases">
        <title>Draft Genome Sequence of a Mulberry Tree, Morus notabilis C.K. Schneid.</title>
        <authorList>
            <person name="He N."/>
            <person name="Zhao S."/>
        </authorList>
    </citation>
    <scope>NUCLEOTIDE SEQUENCE</scope>
</reference>
<accession>W9RDF6</accession>
<gene>
    <name evidence="1" type="ORF">L484_018932</name>
</gene>